<keyword evidence="1" id="KW-1133">Transmembrane helix</keyword>
<dbReference type="EMBL" id="JAFBMS010000005">
    <property type="protein sequence ID" value="KAG9352276.1"/>
    <property type="molecule type" value="Genomic_DNA"/>
</dbReference>
<name>A0A8T2PKC0_9TELE</name>
<accession>A0A8T2PKC0</accession>
<reference evidence="2" key="1">
    <citation type="thesis" date="2021" institute="BYU ScholarsArchive" country="Provo, UT, USA">
        <title>Applications of and Algorithms for Genome Assembly and Genomic Analyses with an Emphasis on Marine Teleosts.</title>
        <authorList>
            <person name="Pickett B.D."/>
        </authorList>
    </citation>
    <scope>NUCLEOTIDE SEQUENCE</scope>
    <source>
        <strain evidence="2">HI-2016</strain>
    </source>
</reference>
<comment type="caution">
    <text evidence="2">The sequence shown here is derived from an EMBL/GenBank/DDBJ whole genome shotgun (WGS) entry which is preliminary data.</text>
</comment>
<keyword evidence="3" id="KW-1185">Reference proteome</keyword>
<keyword evidence="1" id="KW-0472">Membrane</keyword>
<protein>
    <submittedName>
        <fullName evidence="2">Uncharacterized protein</fullName>
    </submittedName>
</protein>
<sequence>MVIEVVVAVAVVVVVSVVVVKLVVKNRCSRRCGSNVKCEDACKGRHDCQQLVPISVCNHQQWTLQRRAHGVNAL</sequence>
<evidence type="ECO:0000313" key="2">
    <source>
        <dbReference type="EMBL" id="KAG9352276.1"/>
    </source>
</evidence>
<keyword evidence="1" id="KW-0812">Transmembrane</keyword>
<gene>
    <name evidence="2" type="ORF">JZ751_020689</name>
</gene>
<dbReference type="AlphaFoldDB" id="A0A8T2PKC0"/>
<evidence type="ECO:0000256" key="1">
    <source>
        <dbReference type="SAM" id="Phobius"/>
    </source>
</evidence>
<feature type="transmembrane region" description="Helical" evidence="1">
    <location>
        <begin position="6"/>
        <end position="24"/>
    </location>
</feature>
<dbReference type="Proteomes" id="UP000824540">
    <property type="component" value="Unassembled WGS sequence"/>
</dbReference>
<proteinExistence type="predicted"/>
<organism evidence="2 3">
    <name type="scientific">Albula glossodonta</name>
    <name type="common">roundjaw bonefish</name>
    <dbReference type="NCBI Taxonomy" id="121402"/>
    <lineage>
        <taxon>Eukaryota</taxon>
        <taxon>Metazoa</taxon>
        <taxon>Chordata</taxon>
        <taxon>Craniata</taxon>
        <taxon>Vertebrata</taxon>
        <taxon>Euteleostomi</taxon>
        <taxon>Actinopterygii</taxon>
        <taxon>Neopterygii</taxon>
        <taxon>Teleostei</taxon>
        <taxon>Albuliformes</taxon>
        <taxon>Albulidae</taxon>
        <taxon>Albula</taxon>
    </lineage>
</organism>
<evidence type="ECO:0000313" key="3">
    <source>
        <dbReference type="Proteomes" id="UP000824540"/>
    </source>
</evidence>